<comment type="caution">
    <text evidence="1">The sequence shown here is derived from an EMBL/GenBank/DDBJ whole genome shotgun (WGS) entry which is preliminary data.</text>
</comment>
<accession>A0A0V1JKQ5</accession>
<dbReference type="EMBL" id="JYDV01000088">
    <property type="protein sequence ID" value="KRZ35558.1"/>
    <property type="molecule type" value="Genomic_DNA"/>
</dbReference>
<name>A0A0V1JKQ5_TRIPS</name>
<evidence type="ECO:0000313" key="1">
    <source>
        <dbReference type="EMBL" id="KRZ35558.1"/>
    </source>
</evidence>
<dbReference type="Proteomes" id="UP000054826">
    <property type="component" value="Unassembled WGS sequence"/>
</dbReference>
<reference evidence="1 2" key="1">
    <citation type="submission" date="2015-01" db="EMBL/GenBank/DDBJ databases">
        <title>Evolution of Trichinella species and genotypes.</title>
        <authorList>
            <person name="Korhonen P.K."/>
            <person name="Edoardo P."/>
            <person name="Giuseppe L.R."/>
            <person name="Gasser R.B."/>
        </authorList>
    </citation>
    <scope>NUCLEOTIDE SEQUENCE [LARGE SCALE GENOMIC DNA]</scope>
    <source>
        <strain evidence="1">ISS176</strain>
    </source>
</reference>
<evidence type="ECO:0000313" key="2">
    <source>
        <dbReference type="Proteomes" id="UP000054826"/>
    </source>
</evidence>
<protein>
    <submittedName>
        <fullName evidence="1">Uncharacterized protein</fullName>
    </submittedName>
</protein>
<organism evidence="1 2">
    <name type="scientific">Trichinella pseudospiralis</name>
    <name type="common">Parasitic roundworm</name>
    <dbReference type="NCBI Taxonomy" id="6337"/>
    <lineage>
        <taxon>Eukaryota</taxon>
        <taxon>Metazoa</taxon>
        <taxon>Ecdysozoa</taxon>
        <taxon>Nematoda</taxon>
        <taxon>Enoplea</taxon>
        <taxon>Dorylaimia</taxon>
        <taxon>Trichinellida</taxon>
        <taxon>Trichinellidae</taxon>
        <taxon>Trichinella</taxon>
    </lineage>
</organism>
<gene>
    <name evidence="1" type="ORF">T4C_13664</name>
</gene>
<proteinExistence type="predicted"/>
<dbReference type="AlphaFoldDB" id="A0A0V1JKQ5"/>
<sequence>MPHLYAENIFSSILQSLNLVMFSREKNMVHARRRDHFQWKDMFYRKKKIIYARRRPFSVEGSAAYRQYMLQSIVEYMAEKGTNWQFDIIELPKLSGIADVDIAATLFTYDINGYPRSGCDCLSRDTKPVTGGAFCYPPNLPRCRSFYESSSVVRAPARPVQDGQKKTFYVINYGEVENAKPQSIMLWFLAQL</sequence>